<dbReference type="Pfam" id="PF15916">
    <property type="entry name" value="DUF4743"/>
    <property type="match status" value="1"/>
</dbReference>
<evidence type="ECO:0000313" key="2">
    <source>
        <dbReference type="EMBL" id="SDG38437.1"/>
    </source>
</evidence>
<proteinExistence type="predicted"/>
<dbReference type="AlphaFoldDB" id="A0A1G7TT39"/>
<gene>
    <name evidence="2" type="ORF">SAMN05216241_11064</name>
</gene>
<dbReference type="PANTHER" id="PTHR13622">
    <property type="entry name" value="THIAMIN PYROPHOSPHOKINASE"/>
    <property type="match status" value="1"/>
</dbReference>
<evidence type="ECO:0000259" key="1">
    <source>
        <dbReference type="PROSITE" id="PS51462"/>
    </source>
</evidence>
<dbReference type="FunFam" id="3.90.79.10:FF:000019">
    <property type="entry name" value="Thiamin pyrophosphokinase, putative"/>
    <property type="match status" value="1"/>
</dbReference>
<dbReference type="PANTHER" id="PTHR13622:SF8">
    <property type="entry name" value="THIAMIN PYROPHOSPHOKINASE 1"/>
    <property type="match status" value="1"/>
</dbReference>
<feature type="domain" description="Nudix hydrolase" evidence="1">
    <location>
        <begin position="116"/>
        <end position="257"/>
    </location>
</feature>
<reference evidence="2 3" key="1">
    <citation type="submission" date="2016-10" db="EMBL/GenBank/DDBJ databases">
        <authorList>
            <person name="de Groot N.N."/>
        </authorList>
    </citation>
    <scope>NUCLEOTIDE SEQUENCE [LARGE SCALE GENOMIC DNA]</scope>
    <source>
        <strain evidence="2 3">DSM 25584</strain>
    </source>
</reference>
<dbReference type="Pfam" id="PF00293">
    <property type="entry name" value="NUDIX"/>
    <property type="match status" value="1"/>
</dbReference>
<dbReference type="InterPro" id="IPR015797">
    <property type="entry name" value="NUDIX_hydrolase-like_dom_sf"/>
</dbReference>
<accession>A0A1G7TT39</accession>
<dbReference type="Proteomes" id="UP000199415">
    <property type="component" value="Unassembled WGS sequence"/>
</dbReference>
<dbReference type="GO" id="GO:0044715">
    <property type="term" value="F:8-oxo-dGDP phosphatase activity"/>
    <property type="evidence" value="ECO:0007669"/>
    <property type="project" value="TreeGrafter"/>
</dbReference>
<organism evidence="2 3">
    <name type="scientific">Limimonas halophila</name>
    <dbReference type="NCBI Taxonomy" id="1082479"/>
    <lineage>
        <taxon>Bacteria</taxon>
        <taxon>Pseudomonadati</taxon>
        <taxon>Pseudomonadota</taxon>
        <taxon>Alphaproteobacteria</taxon>
        <taxon>Rhodospirillales</taxon>
        <taxon>Rhodovibrionaceae</taxon>
        <taxon>Limimonas</taxon>
    </lineage>
</organism>
<dbReference type="CDD" id="cd03676">
    <property type="entry name" value="NUDIX_Tnr3_like"/>
    <property type="match status" value="1"/>
</dbReference>
<dbReference type="RefSeq" id="WP_090021207.1">
    <property type="nucleotide sequence ID" value="NZ_FNCE01000010.1"/>
</dbReference>
<dbReference type="EMBL" id="FNCE01000010">
    <property type="protein sequence ID" value="SDG38437.1"/>
    <property type="molecule type" value="Genomic_DNA"/>
</dbReference>
<dbReference type="STRING" id="1082479.SAMN05216241_11064"/>
<dbReference type="InterPro" id="IPR031804">
    <property type="entry name" value="DUF4743"/>
</dbReference>
<dbReference type="InterPro" id="IPR000086">
    <property type="entry name" value="NUDIX_hydrolase_dom"/>
</dbReference>
<keyword evidence="3" id="KW-1185">Reference proteome</keyword>
<name>A0A1G7TT39_9PROT</name>
<dbReference type="Gene3D" id="3.90.79.10">
    <property type="entry name" value="Nucleoside Triphosphate Pyrophosphohydrolase"/>
    <property type="match status" value="1"/>
</dbReference>
<sequence length="284" mass="30887">MSFFDRIAAVRTWDPDAFRPFVVDGHRVGRVRHATARALADFPDVFRVDAAAVTLSPRLADVDARSRAVHDVAETLAARGDAPTPRGEAYGVSETWATPARLRLDRGVVPLFGVKSYGVHLNGFVRRPDGLAIWVGTRAADKRVAPGKLDHLVAGGMAHGDSAHDTVVREADEEAAMPAELARQATPVGALSYVCEAESGLRDDTLFIYDLDVPADFTPACRDGEIVRFELMDVADALARVRDSDAFKFNVSVVMIDFFIRHGVVTPDEEPQYPELLQALHGAA</sequence>
<dbReference type="PROSITE" id="PS51462">
    <property type="entry name" value="NUDIX"/>
    <property type="match status" value="1"/>
</dbReference>
<dbReference type="SUPFAM" id="SSF55811">
    <property type="entry name" value="Nudix"/>
    <property type="match status" value="1"/>
</dbReference>
<dbReference type="OrthoDB" id="8438812at2"/>
<evidence type="ECO:0000313" key="3">
    <source>
        <dbReference type="Proteomes" id="UP000199415"/>
    </source>
</evidence>
<protein>
    <submittedName>
        <fullName evidence="2">NUDIX domain-containing protein</fullName>
    </submittedName>
</protein>